<sequence length="232" mass="25727">MTSPLEIVPKKREIIGKDDLRLMFEPPTEETLRLGCGCALKWSVREYEPEWVDQSTPDGMVHCRDGNTSSTEPCHAPLKTGDQVMLKVEKEGDKLEFWFFVNQKAGPYEFSFSCPEMKIGFSLAGPGTSIRLDAIAEVDEALREAIKKQMNISETEQILSTPQPPPPREDSIHATSAKAETPSQDDVDSNIEQTLTQKQADPTKTDSIHQKVTTATSSKSKEPPKPPASRPS</sequence>
<keyword evidence="3" id="KW-1185">Reference proteome</keyword>
<evidence type="ECO:0000313" key="3">
    <source>
        <dbReference type="Proteomes" id="UP001281761"/>
    </source>
</evidence>
<dbReference type="EMBL" id="JARBJD010000193">
    <property type="protein sequence ID" value="KAK2947688.1"/>
    <property type="molecule type" value="Genomic_DNA"/>
</dbReference>
<accession>A0ABQ9X8W9</accession>
<comment type="caution">
    <text evidence="2">The sequence shown here is derived from an EMBL/GenBank/DDBJ whole genome shotgun (WGS) entry which is preliminary data.</text>
</comment>
<evidence type="ECO:0008006" key="4">
    <source>
        <dbReference type="Google" id="ProtNLM"/>
    </source>
</evidence>
<feature type="region of interest" description="Disordered" evidence="1">
    <location>
        <begin position="153"/>
        <end position="232"/>
    </location>
</feature>
<feature type="compositionally biased region" description="Polar residues" evidence="1">
    <location>
        <begin position="190"/>
        <end position="200"/>
    </location>
</feature>
<reference evidence="2 3" key="1">
    <citation type="journal article" date="2022" name="bioRxiv">
        <title>Genomics of Preaxostyla Flagellates Illuminates Evolutionary Transitions and the Path Towards Mitochondrial Loss.</title>
        <authorList>
            <person name="Novak L.V.F."/>
            <person name="Treitli S.C."/>
            <person name="Pyrih J."/>
            <person name="Halakuc P."/>
            <person name="Pipaliya S.V."/>
            <person name="Vacek V."/>
            <person name="Brzon O."/>
            <person name="Soukal P."/>
            <person name="Eme L."/>
            <person name="Dacks J.B."/>
            <person name="Karnkowska A."/>
            <person name="Elias M."/>
            <person name="Hampl V."/>
        </authorList>
    </citation>
    <scope>NUCLEOTIDE SEQUENCE [LARGE SCALE GENOMIC DNA]</scope>
    <source>
        <strain evidence="2">NAU3</strain>
        <tissue evidence="2">Gut</tissue>
    </source>
</reference>
<proteinExistence type="predicted"/>
<evidence type="ECO:0000313" key="2">
    <source>
        <dbReference type="EMBL" id="KAK2947688.1"/>
    </source>
</evidence>
<name>A0ABQ9X8W9_9EUKA</name>
<evidence type="ECO:0000256" key="1">
    <source>
        <dbReference type="SAM" id="MobiDB-lite"/>
    </source>
</evidence>
<organism evidence="2 3">
    <name type="scientific">Blattamonas nauphoetae</name>
    <dbReference type="NCBI Taxonomy" id="2049346"/>
    <lineage>
        <taxon>Eukaryota</taxon>
        <taxon>Metamonada</taxon>
        <taxon>Preaxostyla</taxon>
        <taxon>Oxymonadida</taxon>
        <taxon>Blattamonas</taxon>
    </lineage>
</organism>
<gene>
    <name evidence="2" type="ORF">BLNAU_17358</name>
</gene>
<dbReference type="Proteomes" id="UP001281761">
    <property type="component" value="Unassembled WGS sequence"/>
</dbReference>
<protein>
    <recommendedName>
        <fullName evidence="4">GOLD domain-containing protein</fullName>
    </recommendedName>
</protein>